<name>A0A0M3J8Z1_ANISI</name>
<dbReference type="WBParaSite" id="ASIM_0000405001-mRNA-1">
    <property type="protein sequence ID" value="ASIM_0000405001-mRNA-1"/>
    <property type="gene ID" value="ASIM_0000405001"/>
</dbReference>
<dbReference type="EMBL" id="UYRR01006340">
    <property type="protein sequence ID" value="VDK22536.1"/>
    <property type="molecule type" value="Genomic_DNA"/>
</dbReference>
<feature type="region of interest" description="Disordered" evidence="1">
    <location>
        <begin position="1"/>
        <end position="36"/>
    </location>
</feature>
<accession>A0A0M3J8Z1</accession>
<reference evidence="5" key="1">
    <citation type="submission" date="2017-02" db="UniProtKB">
        <authorList>
            <consortium name="WormBaseParasite"/>
        </authorList>
    </citation>
    <scope>IDENTIFICATION</scope>
</reference>
<feature type="domain" description="Sec7/BIG1-like C-terminal" evidence="2">
    <location>
        <begin position="43"/>
        <end position="176"/>
    </location>
</feature>
<evidence type="ECO:0000256" key="1">
    <source>
        <dbReference type="SAM" id="MobiDB-lite"/>
    </source>
</evidence>
<organism evidence="5">
    <name type="scientific">Anisakis simplex</name>
    <name type="common">Herring worm</name>
    <dbReference type="NCBI Taxonomy" id="6269"/>
    <lineage>
        <taxon>Eukaryota</taxon>
        <taxon>Metazoa</taxon>
        <taxon>Ecdysozoa</taxon>
        <taxon>Nematoda</taxon>
        <taxon>Chromadorea</taxon>
        <taxon>Rhabditida</taxon>
        <taxon>Spirurina</taxon>
        <taxon>Ascaridomorpha</taxon>
        <taxon>Ascaridoidea</taxon>
        <taxon>Anisakidae</taxon>
        <taxon>Anisakis</taxon>
        <taxon>Anisakis simplex complex</taxon>
    </lineage>
</organism>
<dbReference type="OrthoDB" id="18431at2759"/>
<proteinExistence type="predicted"/>
<evidence type="ECO:0000259" key="2">
    <source>
        <dbReference type="Pfam" id="PF20252"/>
    </source>
</evidence>
<reference evidence="3 4" key="2">
    <citation type="submission" date="2018-11" db="EMBL/GenBank/DDBJ databases">
        <authorList>
            <consortium name="Pathogen Informatics"/>
        </authorList>
    </citation>
    <scope>NUCLEOTIDE SEQUENCE [LARGE SCALE GENOMIC DNA]</scope>
</reference>
<evidence type="ECO:0000313" key="3">
    <source>
        <dbReference type="EMBL" id="VDK22536.1"/>
    </source>
</evidence>
<dbReference type="AlphaFoldDB" id="A0A0M3J8Z1"/>
<protein>
    <submittedName>
        <fullName evidence="5">BIG2_C domain-containing protein</fullName>
    </submittedName>
</protein>
<evidence type="ECO:0000313" key="4">
    <source>
        <dbReference type="Proteomes" id="UP000267096"/>
    </source>
</evidence>
<feature type="compositionally biased region" description="Low complexity" evidence="1">
    <location>
        <begin position="15"/>
        <end position="32"/>
    </location>
</feature>
<feature type="compositionally biased region" description="Polar residues" evidence="1">
    <location>
        <begin position="1"/>
        <end position="14"/>
    </location>
</feature>
<dbReference type="Pfam" id="PF20252">
    <property type="entry name" value="BIG2_C"/>
    <property type="match status" value="1"/>
</dbReference>
<dbReference type="InterPro" id="IPR046455">
    <property type="entry name" value="Sec7/BIG1-like_C"/>
</dbReference>
<dbReference type="Proteomes" id="UP000267096">
    <property type="component" value="Unassembled WGS sequence"/>
</dbReference>
<sequence length="192" mass="22152">MNLQTVSPQRNAILNGSSSVQNNNNSNNNESSYGINDYSDNADSTIDGLYSRMDVKQLLSLVDCLLDSHSLAKQFNGNNAQRTLLWKAGFKGRSKPNLLRQETHSLRSALCILFRIYTDVDRTDEQQKSDIRERLIRVLDEAIRYYVDLNSEQHRQAWIFVLRLVLDWANSFSDAQDDEILFSCWMLVVDLR</sequence>
<keyword evidence="4" id="KW-1185">Reference proteome</keyword>
<evidence type="ECO:0000313" key="5">
    <source>
        <dbReference type="WBParaSite" id="ASIM_0000405001-mRNA-1"/>
    </source>
</evidence>
<gene>
    <name evidence="3" type="ORF">ASIM_LOCUS3876</name>
</gene>